<dbReference type="InterPro" id="IPR045920">
    <property type="entry name" value="DUF6339"/>
</dbReference>
<accession>A2BPK9</accession>
<dbReference type="HOGENOM" id="CLU_066868_0_0_3"/>
<evidence type="ECO:0000313" key="2">
    <source>
        <dbReference type="Proteomes" id="UP000002590"/>
    </source>
</evidence>
<dbReference type="RefSeq" id="WP_011817892.1">
    <property type="nucleotide sequence ID" value="NC_008816.1"/>
</dbReference>
<reference evidence="1 2" key="1">
    <citation type="journal article" date="2007" name="PLoS Genet.">
        <title>Patterns and implications of gene gain and loss in the evolution of Prochlorococcus.</title>
        <authorList>
            <person name="Kettler G.C."/>
            <person name="Martiny A.C."/>
            <person name="Huang K."/>
            <person name="Zucker J."/>
            <person name="Coleman M.L."/>
            <person name="Rodrigue S."/>
            <person name="Chen F."/>
            <person name="Lapidus A."/>
            <person name="Ferriera S."/>
            <person name="Johnson J."/>
            <person name="Steglich C."/>
            <person name="Church G.M."/>
            <person name="Richardson P."/>
            <person name="Chisholm S.W."/>
        </authorList>
    </citation>
    <scope>NUCLEOTIDE SEQUENCE [LARGE SCALE GENOMIC DNA]</scope>
    <source>
        <strain evidence="1 2">AS9601</strain>
    </source>
</reference>
<sequence length="270" mass="31920">MIYLLPQIQDFTANKLLDLFIEKSSVGKFNPEYKERFYTATGGQRIPIDYLLDLRRSILNCANKYNFPNKQKSFLDFEYEVAEIFFNWPYLWIDQNNKEPNGEALRNNFWSYITIILMPDIAVWRWPIPSENASKKSWEVRMKGGGTRNTFQRIFRRLISFDKGKEYQLHERLNLIKGLNEDEFQAIIERTSVSSCSKLSILLAEEIISRKKLNMQTDKVKQDIYRNSIIDLTAYGKVQSFDLLEDIELKELIAKVFELKESEILELKNL</sequence>
<dbReference type="EMBL" id="CP000551">
    <property type="protein sequence ID" value="ABM69720.1"/>
    <property type="molecule type" value="Genomic_DNA"/>
</dbReference>
<organism evidence="1 2">
    <name type="scientific">Prochlorococcus marinus (strain AS9601)</name>
    <dbReference type="NCBI Taxonomy" id="146891"/>
    <lineage>
        <taxon>Bacteria</taxon>
        <taxon>Bacillati</taxon>
        <taxon>Cyanobacteriota</taxon>
        <taxon>Cyanophyceae</taxon>
        <taxon>Synechococcales</taxon>
        <taxon>Prochlorococcaceae</taxon>
        <taxon>Prochlorococcus</taxon>
    </lineage>
</organism>
<dbReference type="AlphaFoldDB" id="A2BPK9"/>
<dbReference type="Proteomes" id="UP000002590">
    <property type="component" value="Chromosome"/>
</dbReference>
<proteinExistence type="predicted"/>
<protein>
    <submittedName>
        <fullName evidence="1">Uncharacterized protein</fullName>
    </submittedName>
</protein>
<dbReference type="OrthoDB" id="9813719at2"/>
<name>A2BPK9_PROMS</name>
<dbReference type="Pfam" id="PF19866">
    <property type="entry name" value="DUF6339"/>
    <property type="match status" value="1"/>
</dbReference>
<gene>
    <name evidence="1" type="ordered locus">A9601_04321</name>
</gene>
<dbReference type="STRING" id="146891.A9601_04321"/>
<evidence type="ECO:0000313" key="1">
    <source>
        <dbReference type="EMBL" id="ABM69720.1"/>
    </source>
</evidence>
<dbReference type="KEGG" id="pmb:A9601_04321"/>
<dbReference type="eggNOG" id="ENOG5033XYN">
    <property type="taxonomic scope" value="Bacteria"/>
</dbReference>